<keyword evidence="5 6" id="KW-0732">Signal</keyword>
<protein>
    <recommendedName>
        <fullName evidence="6">S-protein homolog</fullName>
    </recommendedName>
</protein>
<evidence type="ECO:0000256" key="5">
    <source>
        <dbReference type="ARBA" id="ARBA00022729"/>
    </source>
</evidence>
<dbReference type="PANTHER" id="PTHR31232">
    <property type="match status" value="1"/>
</dbReference>
<dbReference type="OrthoDB" id="1848419at2759"/>
<comment type="similarity">
    <text evidence="2 6">Belongs to the plant self-incompatibility (S1) protein family.</text>
</comment>
<dbReference type="Proteomes" id="UP000245207">
    <property type="component" value="Unassembled WGS sequence"/>
</dbReference>
<keyword evidence="8" id="KW-1185">Reference proteome</keyword>
<comment type="subcellular location">
    <subcellularLocation>
        <location evidence="1 6">Secreted</location>
    </subcellularLocation>
</comment>
<evidence type="ECO:0000313" key="8">
    <source>
        <dbReference type="Proteomes" id="UP000245207"/>
    </source>
</evidence>
<evidence type="ECO:0000256" key="3">
    <source>
        <dbReference type="ARBA" id="ARBA00022471"/>
    </source>
</evidence>
<comment type="caution">
    <text evidence="7">The sequence shown here is derived from an EMBL/GenBank/DDBJ whole genome shotgun (WGS) entry which is preliminary data.</text>
</comment>
<dbReference type="GO" id="GO:0005576">
    <property type="term" value="C:extracellular region"/>
    <property type="evidence" value="ECO:0007669"/>
    <property type="project" value="UniProtKB-SubCell"/>
</dbReference>
<evidence type="ECO:0000256" key="2">
    <source>
        <dbReference type="ARBA" id="ARBA00005581"/>
    </source>
</evidence>
<evidence type="ECO:0000256" key="1">
    <source>
        <dbReference type="ARBA" id="ARBA00004613"/>
    </source>
</evidence>
<dbReference type="GO" id="GO:0060320">
    <property type="term" value="P:rejection of self pollen"/>
    <property type="evidence" value="ECO:0007669"/>
    <property type="project" value="UniProtKB-KW"/>
</dbReference>
<dbReference type="AlphaFoldDB" id="A0A2U1QIU8"/>
<accession>A0A2U1QIU8</accession>
<gene>
    <name evidence="7" type="ORF">CTI12_AA024950</name>
</gene>
<evidence type="ECO:0000256" key="6">
    <source>
        <dbReference type="RuleBase" id="RU367044"/>
    </source>
</evidence>
<name>A0A2U1QIU8_ARTAN</name>
<evidence type="ECO:0000256" key="4">
    <source>
        <dbReference type="ARBA" id="ARBA00022525"/>
    </source>
</evidence>
<evidence type="ECO:0000313" key="7">
    <source>
        <dbReference type="EMBL" id="PWA97902.1"/>
    </source>
</evidence>
<dbReference type="PANTHER" id="PTHR31232:SF172">
    <property type="entry name" value="S-PROTEIN HOMOLOG"/>
    <property type="match status" value="1"/>
</dbReference>
<keyword evidence="3 6" id="KW-0713">Self-incompatibility</keyword>
<reference evidence="7 8" key="1">
    <citation type="journal article" date="2018" name="Mol. Plant">
        <title>The genome of Artemisia annua provides insight into the evolution of Asteraceae family and artemisinin biosynthesis.</title>
        <authorList>
            <person name="Shen Q."/>
            <person name="Zhang L."/>
            <person name="Liao Z."/>
            <person name="Wang S."/>
            <person name="Yan T."/>
            <person name="Shi P."/>
            <person name="Liu M."/>
            <person name="Fu X."/>
            <person name="Pan Q."/>
            <person name="Wang Y."/>
            <person name="Lv Z."/>
            <person name="Lu X."/>
            <person name="Zhang F."/>
            <person name="Jiang W."/>
            <person name="Ma Y."/>
            <person name="Chen M."/>
            <person name="Hao X."/>
            <person name="Li L."/>
            <person name="Tang Y."/>
            <person name="Lv G."/>
            <person name="Zhou Y."/>
            <person name="Sun X."/>
            <person name="Brodelius P.E."/>
            <person name="Rose J.K.C."/>
            <person name="Tang K."/>
        </authorList>
    </citation>
    <scope>NUCLEOTIDE SEQUENCE [LARGE SCALE GENOMIC DNA]</scope>
    <source>
        <strain evidence="8">cv. Huhao1</strain>
        <tissue evidence="7">Leaf</tissue>
    </source>
</reference>
<dbReference type="EMBL" id="PKPP01000095">
    <property type="protein sequence ID" value="PWA97902.1"/>
    <property type="molecule type" value="Genomic_DNA"/>
</dbReference>
<dbReference type="InterPro" id="IPR010264">
    <property type="entry name" value="Self-incomp_S1"/>
</dbReference>
<feature type="chain" id="PRO_5025092887" description="S-protein homolog" evidence="6">
    <location>
        <begin position="20"/>
        <end position="139"/>
    </location>
</feature>
<feature type="signal peptide" evidence="6">
    <location>
        <begin position="1"/>
        <end position="19"/>
    </location>
</feature>
<organism evidence="7 8">
    <name type="scientific">Artemisia annua</name>
    <name type="common">Sweet wormwood</name>
    <dbReference type="NCBI Taxonomy" id="35608"/>
    <lineage>
        <taxon>Eukaryota</taxon>
        <taxon>Viridiplantae</taxon>
        <taxon>Streptophyta</taxon>
        <taxon>Embryophyta</taxon>
        <taxon>Tracheophyta</taxon>
        <taxon>Spermatophyta</taxon>
        <taxon>Magnoliopsida</taxon>
        <taxon>eudicotyledons</taxon>
        <taxon>Gunneridae</taxon>
        <taxon>Pentapetalae</taxon>
        <taxon>asterids</taxon>
        <taxon>campanulids</taxon>
        <taxon>Asterales</taxon>
        <taxon>Asteraceae</taxon>
        <taxon>Asteroideae</taxon>
        <taxon>Anthemideae</taxon>
        <taxon>Artemisiinae</taxon>
        <taxon>Artemisia</taxon>
    </lineage>
</organism>
<proteinExistence type="inferred from homology"/>
<keyword evidence="4 6" id="KW-0964">Secreted</keyword>
<dbReference type="Pfam" id="PF05938">
    <property type="entry name" value="Self-incomp_S1"/>
    <property type="match status" value="1"/>
</dbReference>
<sequence length="139" mass="16561">MNVIIRYLFILTMLSFSIASSPNDLCFFRVYITNGIEDNIAVHVSKRGGEDLGNHTLAFNQEFDWKFGVVLFRTYYSGEFWWRSKHVTISVFNRFVFDTCFDLNIFAVQRCYWMVKPEGFYINVRNHTFADGWSLVHRW</sequence>